<dbReference type="Proteomes" id="UP000613580">
    <property type="component" value="Unassembled WGS sequence"/>
</dbReference>
<feature type="compositionally biased region" description="Low complexity" evidence="1">
    <location>
        <begin position="72"/>
        <end position="88"/>
    </location>
</feature>
<dbReference type="OrthoDB" id="420564at2759"/>
<gene>
    <name evidence="2" type="ORF">HMN09_00926400</name>
</gene>
<sequence>MQPTESSNARGRGTWRGRRGTGVSPSIVTPVARGRGRGGLSFGSLYESSPSTGLGTPVRGTGARGRGVFTPAGAASRGRGGHSSAAGGDITPPASPTPQALLRGRSPTPVQLPVDRDIMDGLEPTVLQLLSVPRDNDLRDVEIRDMRELGSYNWTNASAPTIVVPGAPRMWEDPRVPFVVEPDTGVSFVDQNSYRSPNGQSLIPLLAAVERTHELNTRHSSSSVESFDWAGAEIDLITDRNSLRKLLRWIDGRSTVPGGDGKVKDFRIDTQLAPGGRTVLFTRWEKRNEEQMTGWTYGFNFEKKTTSPPRGVPESTGHHRIISYDFRGIKIVMRFEVDACVPGPAGPTRPGDTGLDDLTSRLANMRVNNGTRGRGTFSPNNRAQNNFPSVSSLTSTRATASPEPFTASHGLTIIEGGPSSRVSHSQLLELTTRSTFRANAMDWHENYPQLWLSGTPYHHLGVHNRGRFERIVKRQLGGPEFDQVRRDVMPSMRKLRTVLGEVIGLVKAHGARGRLTLVCRDGRLGVYERESMESCLPEEMLERFDE</sequence>
<feature type="compositionally biased region" description="Polar residues" evidence="1">
    <location>
        <begin position="369"/>
        <end position="399"/>
    </location>
</feature>
<accession>A0A8H6SKB2</accession>
<dbReference type="PANTHER" id="PTHR35179">
    <property type="entry name" value="PROTEIN CBG02620"/>
    <property type="match status" value="1"/>
</dbReference>
<proteinExistence type="predicted"/>
<evidence type="ECO:0000256" key="1">
    <source>
        <dbReference type="SAM" id="MobiDB-lite"/>
    </source>
</evidence>
<name>A0A8H6SKB2_MYCCL</name>
<protein>
    <recommendedName>
        <fullName evidence="4">Geranylgeranyl pyrophosphate synthetase</fullName>
    </recommendedName>
</protein>
<dbReference type="EMBL" id="JACAZE010000013">
    <property type="protein sequence ID" value="KAF7300427.1"/>
    <property type="molecule type" value="Genomic_DNA"/>
</dbReference>
<dbReference type="AlphaFoldDB" id="A0A8H6SKB2"/>
<comment type="caution">
    <text evidence="2">The sequence shown here is derived from an EMBL/GenBank/DDBJ whole genome shotgun (WGS) entry which is preliminary data.</text>
</comment>
<evidence type="ECO:0000313" key="2">
    <source>
        <dbReference type="EMBL" id="KAF7300427.1"/>
    </source>
</evidence>
<evidence type="ECO:0008006" key="4">
    <source>
        <dbReference type="Google" id="ProtNLM"/>
    </source>
</evidence>
<feature type="region of interest" description="Disordered" evidence="1">
    <location>
        <begin position="1"/>
        <end position="110"/>
    </location>
</feature>
<organism evidence="2 3">
    <name type="scientific">Mycena chlorophos</name>
    <name type="common">Agaric fungus</name>
    <name type="synonym">Agaricus chlorophos</name>
    <dbReference type="NCBI Taxonomy" id="658473"/>
    <lineage>
        <taxon>Eukaryota</taxon>
        <taxon>Fungi</taxon>
        <taxon>Dikarya</taxon>
        <taxon>Basidiomycota</taxon>
        <taxon>Agaricomycotina</taxon>
        <taxon>Agaricomycetes</taxon>
        <taxon>Agaricomycetidae</taxon>
        <taxon>Agaricales</taxon>
        <taxon>Marasmiineae</taxon>
        <taxon>Mycenaceae</taxon>
        <taxon>Mycena</taxon>
    </lineage>
</organism>
<dbReference type="PANTHER" id="PTHR35179:SF2">
    <property type="entry name" value="START DOMAIN-CONTAINING PROTEIN"/>
    <property type="match status" value="1"/>
</dbReference>
<evidence type="ECO:0000313" key="3">
    <source>
        <dbReference type="Proteomes" id="UP000613580"/>
    </source>
</evidence>
<reference evidence="2" key="1">
    <citation type="submission" date="2020-05" db="EMBL/GenBank/DDBJ databases">
        <title>Mycena genomes resolve the evolution of fungal bioluminescence.</title>
        <authorList>
            <person name="Tsai I.J."/>
        </authorList>
    </citation>
    <scope>NUCLEOTIDE SEQUENCE</scope>
    <source>
        <strain evidence="2">110903Hualien_Pintung</strain>
    </source>
</reference>
<keyword evidence="3" id="KW-1185">Reference proteome</keyword>
<feature type="region of interest" description="Disordered" evidence="1">
    <location>
        <begin position="369"/>
        <end position="404"/>
    </location>
</feature>